<feature type="region of interest" description="Disordered" evidence="1">
    <location>
        <begin position="36"/>
        <end position="196"/>
    </location>
</feature>
<name>A0AAD7C5G2_9AGAR</name>
<keyword evidence="3" id="KW-1185">Reference proteome</keyword>
<comment type="caution">
    <text evidence="2">The sequence shown here is derived from an EMBL/GenBank/DDBJ whole genome shotgun (WGS) entry which is preliminary data.</text>
</comment>
<protein>
    <submittedName>
        <fullName evidence="2">Uncharacterized protein</fullName>
    </submittedName>
</protein>
<evidence type="ECO:0000313" key="3">
    <source>
        <dbReference type="Proteomes" id="UP001221142"/>
    </source>
</evidence>
<dbReference type="EMBL" id="JARKIF010000005">
    <property type="protein sequence ID" value="KAJ7639386.1"/>
    <property type="molecule type" value="Genomic_DNA"/>
</dbReference>
<organism evidence="2 3">
    <name type="scientific">Roridomyces roridus</name>
    <dbReference type="NCBI Taxonomy" id="1738132"/>
    <lineage>
        <taxon>Eukaryota</taxon>
        <taxon>Fungi</taxon>
        <taxon>Dikarya</taxon>
        <taxon>Basidiomycota</taxon>
        <taxon>Agaricomycotina</taxon>
        <taxon>Agaricomycetes</taxon>
        <taxon>Agaricomycetidae</taxon>
        <taxon>Agaricales</taxon>
        <taxon>Marasmiineae</taxon>
        <taxon>Mycenaceae</taxon>
        <taxon>Roridomyces</taxon>
    </lineage>
</organism>
<sequence>MLGAKLYQDSAMIKEFDNLMRSDSTMKVSLTPDRLKTMEVYKQEKDGRGNRRPPPLAFPDTSSGRANGRRPSLRHVDSIVEDEEEPTSNTSSSVPPNKSSRSNPNPPLPMSQARRGPTGPAGFDSDPFPVKTRRIQKNRESLDLNAVMAGSDDEDADEQPAPPRTPSRNPAPPTTPRRQPSTPRLASSCPRGLDCS</sequence>
<feature type="compositionally biased region" description="Pro residues" evidence="1">
    <location>
        <begin position="160"/>
        <end position="175"/>
    </location>
</feature>
<evidence type="ECO:0000256" key="1">
    <source>
        <dbReference type="SAM" id="MobiDB-lite"/>
    </source>
</evidence>
<reference evidence="2" key="1">
    <citation type="submission" date="2023-03" db="EMBL/GenBank/DDBJ databases">
        <title>Massive genome expansion in bonnet fungi (Mycena s.s.) driven by repeated elements and novel gene families across ecological guilds.</title>
        <authorList>
            <consortium name="Lawrence Berkeley National Laboratory"/>
            <person name="Harder C.B."/>
            <person name="Miyauchi S."/>
            <person name="Viragh M."/>
            <person name="Kuo A."/>
            <person name="Thoen E."/>
            <person name="Andreopoulos B."/>
            <person name="Lu D."/>
            <person name="Skrede I."/>
            <person name="Drula E."/>
            <person name="Henrissat B."/>
            <person name="Morin E."/>
            <person name="Kohler A."/>
            <person name="Barry K."/>
            <person name="LaButti K."/>
            <person name="Morin E."/>
            <person name="Salamov A."/>
            <person name="Lipzen A."/>
            <person name="Mereny Z."/>
            <person name="Hegedus B."/>
            <person name="Baldrian P."/>
            <person name="Stursova M."/>
            <person name="Weitz H."/>
            <person name="Taylor A."/>
            <person name="Grigoriev I.V."/>
            <person name="Nagy L.G."/>
            <person name="Martin F."/>
            <person name="Kauserud H."/>
        </authorList>
    </citation>
    <scope>NUCLEOTIDE SEQUENCE</scope>
    <source>
        <strain evidence="2">9284</strain>
    </source>
</reference>
<dbReference type="Proteomes" id="UP001221142">
    <property type="component" value="Unassembled WGS sequence"/>
</dbReference>
<proteinExistence type="predicted"/>
<accession>A0AAD7C5G2</accession>
<evidence type="ECO:0000313" key="2">
    <source>
        <dbReference type="EMBL" id="KAJ7639386.1"/>
    </source>
</evidence>
<feature type="compositionally biased region" description="Low complexity" evidence="1">
    <location>
        <begin position="87"/>
        <end position="103"/>
    </location>
</feature>
<feature type="compositionally biased region" description="Basic and acidic residues" evidence="1">
    <location>
        <begin position="36"/>
        <end position="49"/>
    </location>
</feature>
<dbReference type="AlphaFoldDB" id="A0AAD7C5G2"/>
<gene>
    <name evidence="2" type="ORF">FB45DRAFT_425823</name>
</gene>